<evidence type="ECO:0000313" key="2">
    <source>
        <dbReference type="EMBL" id="RHE94549.1"/>
    </source>
</evidence>
<dbReference type="InterPro" id="IPR051606">
    <property type="entry name" value="Polyketide_Oxido-like"/>
</dbReference>
<sequence>MSTTIKPLSNINSLIYKYKQRTNMKNVVLIGASGFVGTAILNELLNRGHKVTAIVRDLAKVTASNPNLKVVQADVTDTDVLIEASKGKDAVISAYNPGWKNPNIYEETLKNYPLIVDSVKKAGVKRLLIVGGAGTLFYAPGKMVMDADDVPAKLLPGIKSLGEFYLNTLRKENDIDWIFLSPAANMTPGERTGKFRIGKDDLVVDVNGDSNISVEDYAVAMVDELEQKHHHKERFTIGY</sequence>
<feature type="domain" description="NAD(P)-binding" evidence="1">
    <location>
        <begin position="31"/>
        <end position="227"/>
    </location>
</feature>
<dbReference type="InterPro" id="IPR016040">
    <property type="entry name" value="NAD(P)-bd_dom"/>
</dbReference>
<dbReference type="EMBL" id="QSKV01000002">
    <property type="protein sequence ID" value="RHE94549.1"/>
    <property type="molecule type" value="Genomic_DNA"/>
</dbReference>
<accession>A0A414LIU1</accession>
<comment type="caution">
    <text evidence="2">The sequence shown here is derived from an EMBL/GenBank/DDBJ whole genome shotgun (WGS) entry which is preliminary data.</text>
</comment>
<dbReference type="AlphaFoldDB" id="A0A414LIU1"/>
<evidence type="ECO:0000259" key="1">
    <source>
        <dbReference type="Pfam" id="PF13460"/>
    </source>
</evidence>
<protein>
    <submittedName>
        <fullName evidence="2">NAD(P)-dependent oxidoreductase</fullName>
    </submittedName>
</protein>
<dbReference type="CDD" id="cd05244">
    <property type="entry name" value="BVR-B_like_SDR_a"/>
    <property type="match status" value="1"/>
</dbReference>
<gene>
    <name evidence="2" type="ORF">DW712_04560</name>
</gene>
<dbReference type="GO" id="GO:0016646">
    <property type="term" value="F:oxidoreductase activity, acting on the CH-NH group of donors, NAD or NADP as acceptor"/>
    <property type="evidence" value="ECO:0007669"/>
    <property type="project" value="TreeGrafter"/>
</dbReference>
<dbReference type="InterPro" id="IPR036291">
    <property type="entry name" value="NAD(P)-bd_dom_sf"/>
</dbReference>
<proteinExistence type="predicted"/>
<dbReference type="Proteomes" id="UP000285650">
    <property type="component" value="Unassembled WGS sequence"/>
</dbReference>
<dbReference type="SUPFAM" id="SSF51735">
    <property type="entry name" value="NAD(P)-binding Rossmann-fold domains"/>
    <property type="match status" value="1"/>
</dbReference>
<organism evidence="2 3">
    <name type="scientific">Bacteroides intestinalis</name>
    <dbReference type="NCBI Taxonomy" id="329854"/>
    <lineage>
        <taxon>Bacteria</taxon>
        <taxon>Pseudomonadati</taxon>
        <taxon>Bacteroidota</taxon>
        <taxon>Bacteroidia</taxon>
        <taxon>Bacteroidales</taxon>
        <taxon>Bacteroidaceae</taxon>
        <taxon>Bacteroides</taxon>
    </lineage>
</organism>
<dbReference type="Pfam" id="PF13460">
    <property type="entry name" value="NAD_binding_10"/>
    <property type="match status" value="1"/>
</dbReference>
<dbReference type="Gene3D" id="3.40.50.720">
    <property type="entry name" value="NAD(P)-binding Rossmann-like Domain"/>
    <property type="match status" value="1"/>
</dbReference>
<reference evidence="2 3" key="1">
    <citation type="submission" date="2018-08" db="EMBL/GenBank/DDBJ databases">
        <title>A genome reference for cultivated species of the human gut microbiota.</title>
        <authorList>
            <person name="Zou Y."/>
            <person name="Xue W."/>
            <person name="Luo G."/>
        </authorList>
    </citation>
    <scope>NUCLEOTIDE SEQUENCE [LARGE SCALE GENOMIC DNA]</scope>
    <source>
        <strain evidence="2 3">AM27-17</strain>
    </source>
</reference>
<name>A0A414LIU1_9BACE</name>
<dbReference type="PANTHER" id="PTHR43355:SF2">
    <property type="entry name" value="FLAVIN REDUCTASE (NADPH)"/>
    <property type="match status" value="1"/>
</dbReference>
<dbReference type="PANTHER" id="PTHR43355">
    <property type="entry name" value="FLAVIN REDUCTASE (NADPH)"/>
    <property type="match status" value="1"/>
</dbReference>
<evidence type="ECO:0000313" key="3">
    <source>
        <dbReference type="Proteomes" id="UP000285650"/>
    </source>
</evidence>